<gene>
    <name evidence="1" type="ORF">BV22DRAFT_1135359</name>
</gene>
<organism evidence="1 2">
    <name type="scientific">Leucogyrophana mollusca</name>
    <dbReference type="NCBI Taxonomy" id="85980"/>
    <lineage>
        <taxon>Eukaryota</taxon>
        <taxon>Fungi</taxon>
        <taxon>Dikarya</taxon>
        <taxon>Basidiomycota</taxon>
        <taxon>Agaricomycotina</taxon>
        <taxon>Agaricomycetes</taxon>
        <taxon>Agaricomycetidae</taxon>
        <taxon>Boletales</taxon>
        <taxon>Boletales incertae sedis</taxon>
        <taxon>Leucogyrophana</taxon>
    </lineage>
</organism>
<evidence type="ECO:0000313" key="1">
    <source>
        <dbReference type="EMBL" id="KAH7917496.1"/>
    </source>
</evidence>
<dbReference type="EMBL" id="MU267040">
    <property type="protein sequence ID" value="KAH7917496.1"/>
    <property type="molecule type" value="Genomic_DNA"/>
</dbReference>
<proteinExistence type="predicted"/>
<protein>
    <submittedName>
        <fullName evidence="1">Uncharacterized protein</fullName>
    </submittedName>
</protein>
<dbReference type="Proteomes" id="UP000790709">
    <property type="component" value="Unassembled WGS sequence"/>
</dbReference>
<accession>A0ACB8AVD9</accession>
<keyword evidence="2" id="KW-1185">Reference proteome</keyword>
<reference evidence="1" key="1">
    <citation type="journal article" date="2021" name="New Phytol.">
        <title>Evolutionary innovations through gain and loss of genes in the ectomycorrhizal Boletales.</title>
        <authorList>
            <person name="Wu G."/>
            <person name="Miyauchi S."/>
            <person name="Morin E."/>
            <person name="Kuo A."/>
            <person name="Drula E."/>
            <person name="Varga T."/>
            <person name="Kohler A."/>
            <person name="Feng B."/>
            <person name="Cao Y."/>
            <person name="Lipzen A."/>
            <person name="Daum C."/>
            <person name="Hundley H."/>
            <person name="Pangilinan J."/>
            <person name="Johnson J."/>
            <person name="Barry K."/>
            <person name="LaButti K."/>
            <person name="Ng V."/>
            <person name="Ahrendt S."/>
            <person name="Min B."/>
            <person name="Choi I.G."/>
            <person name="Park H."/>
            <person name="Plett J.M."/>
            <person name="Magnuson J."/>
            <person name="Spatafora J.W."/>
            <person name="Nagy L.G."/>
            <person name="Henrissat B."/>
            <person name="Grigoriev I.V."/>
            <person name="Yang Z.L."/>
            <person name="Xu J."/>
            <person name="Martin F.M."/>
        </authorList>
    </citation>
    <scope>NUCLEOTIDE SEQUENCE</scope>
    <source>
        <strain evidence="1">KUC20120723A-06</strain>
    </source>
</reference>
<sequence>MSNTQTLRPLAKRGPVPLGDQVSSGKDPTPSGGQKGKKKKQPASTVETPELISADPEIDADNLEMNTGPTDPTAKNSESTQEGVPKQSSKAAGKQPEVVRESTVGEVESAQSTARQPSESMENRLRRMLEQGLEKELRRSQAEALAPAEVLANAIDNFLQDVGDRWRSRDRGDALASSHGVNPYRQNTDAIERMRAAVHEVTRLEESEPSGSGNERAGTPARYESARTDEIYGAEAPQVVKQEAEDPREAARRLARQRITTTTMVTDGAGRTKANMAKDVEEAVCPLQTIPEMTPTSTIATDYHRRMTVATATTEEVAQAATTDEKATPGLK</sequence>
<evidence type="ECO:0000313" key="2">
    <source>
        <dbReference type="Proteomes" id="UP000790709"/>
    </source>
</evidence>
<name>A0ACB8AVD9_9AGAM</name>
<comment type="caution">
    <text evidence="1">The sequence shown here is derived from an EMBL/GenBank/DDBJ whole genome shotgun (WGS) entry which is preliminary data.</text>
</comment>